<evidence type="ECO:0000256" key="8">
    <source>
        <dbReference type="ARBA" id="ARBA00057448"/>
    </source>
</evidence>
<dbReference type="GO" id="GO:0005524">
    <property type="term" value="F:ATP binding"/>
    <property type="evidence" value="ECO:0007669"/>
    <property type="project" value="UniProtKB-KW"/>
</dbReference>
<name>A0A200QUT3_MACCD</name>
<dbReference type="Proteomes" id="UP000195402">
    <property type="component" value="Unassembled WGS sequence"/>
</dbReference>
<comment type="similarity">
    <text evidence="2">Belongs to the ORC4 family.</text>
</comment>
<feature type="domain" description="Glycosyltransferase 61 catalytic" evidence="11">
    <location>
        <begin position="864"/>
        <end position="966"/>
    </location>
</feature>
<dbReference type="InParanoid" id="A0A200QUT3"/>
<dbReference type="GO" id="GO:0016757">
    <property type="term" value="F:glycosyltransferase activity"/>
    <property type="evidence" value="ECO:0007669"/>
    <property type="project" value="InterPro"/>
</dbReference>
<dbReference type="Pfam" id="PF14629">
    <property type="entry name" value="ORC4_C"/>
    <property type="match status" value="1"/>
</dbReference>
<dbReference type="SUPFAM" id="SSF52540">
    <property type="entry name" value="P-loop containing nucleoside triphosphate hydrolases"/>
    <property type="match status" value="1"/>
</dbReference>
<dbReference type="Pfam" id="PF00004">
    <property type="entry name" value="AAA"/>
    <property type="match status" value="1"/>
</dbReference>
<evidence type="ECO:0000259" key="12">
    <source>
        <dbReference type="Pfam" id="PF14629"/>
    </source>
</evidence>
<evidence type="ECO:0000259" key="10">
    <source>
        <dbReference type="Pfam" id="PF00004"/>
    </source>
</evidence>
<evidence type="ECO:0000256" key="7">
    <source>
        <dbReference type="ARBA" id="ARBA00023242"/>
    </source>
</evidence>
<evidence type="ECO:0000256" key="9">
    <source>
        <dbReference type="ARBA" id="ARBA00073314"/>
    </source>
</evidence>
<evidence type="ECO:0000256" key="1">
    <source>
        <dbReference type="ARBA" id="ARBA00004123"/>
    </source>
</evidence>
<evidence type="ECO:0000313" key="13">
    <source>
        <dbReference type="EMBL" id="OVA14231.1"/>
    </source>
</evidence>
<gene>
    <name evidence="13" type="ORF">BVC80_9025g8</name>
</gene>
<feature type="domain" description="ATPase AAA-type core" evidence="10">
    <location>
        <begin position="55"/>
        <end position="201"/>
    </location>
</feature>
<evidence type="ECO:0000256" key="3">
    <source>
        <dbReference type="ARBA" id="ARBA00022705"/>
    </source>
</evidence>
<dbReference type="InterPro" id="IPR016527">
    <property type="entry name" value="ORC4"/>
</dbReference>
<proteinExistence type="inferred from homology"/>
<dbReference type="AlphaFoldDB" id="A0A200QUT3"/>
<organism evidence="13 14">
    <name type="scientific">Macleaya cordata</name>
    <name type="common">Five-seeded plume-poppy</name>
    <name type="synonym">Bocconia cordata</name>
    <dbReference type="NCBI Taxonomy" id="56857"/>
    <lineage>
        <taxon>Eukaryota</taxon>
        <taxon>Viridiplantae</taxon>
        <taxon>Streptophyta</taxon>
        <taxon>Embryophyta</taxon>
        <taxon>Tracheophyta</taxon>
        <taxon>Spermatophyta</taxon>
        <taxon>Magnoliopsida</taxon>
        <taxon>Ranunculales</taxon>
        <taxon>Papaveraceae</taxon>
        <taxon>Papaveroideae</taxon>
        <taxon>Macleaya</taxon>
    </lineage>
</organism>
<dbReference type="GO" id="GO:0005664">
    <property type="term" value="C:nuclear origin of replication recognition complex"/>
    <property type="evidence" value="ECO:0007669"/>
    <property type="project" value="TreeGrafter"/>
</dbReference>
<evidence type="ECO:0000313" key="14">
    <source>
        <dbReference type="Proteomes" id="UP000195402"/>
    </source>
</evidence>
<feature type="domain" description="Origin recognition complex subunit 4 C-terminal" evidence="12">
    <location>
        <begin position="217"/>
        <end position="400"/>
    </location>
</feature>
<dbReference type="EMBL" id="MVGT01001059">
    <property type="protein sequence ID" value="OVA14231.1"/>
    <property type="molecule type" value="Genomic_DNA"/>
</dbReference>
<reference evidence="13 14" key="1">
    <citation type="journal article" date="2017" name="Mol. Plant">
        <title>The Genome of Medicinal Plant Macleaya cordata Provides New Insights into Benzylisoquinoline Alkaloids Metabolism.</title>
        <authorList>
            <person name="Liu X."/>
            <person name="Liu Y."/>
            <person name="Huang P."/>
            <person name="Ma Y."/>
            <person name="Qing Z."/>
            <person name="Tang Q."/>
            <person name="Cao H."/>
            <person name="Cheng P."/>
            <person name="Zheng Y."/>
            <person name="Yuan Z."/>
            <person name="Zhou Y."/>
            <person name="Liu J."/>
            <person name="Tang Z."/>
            <person name="Zhuo Y."/>
            <person name="Zhang Y."/>
            <person name="Yu L."/>
            <person name="Huang J."/>
            <person name="Yang P."/>
            <person name="Peng Q."/>
            <person name="Zhang J."/>
            <person name="Jiang W."/>
            <person name="Zhang Z."/>
            <person name="Lin K."/>
            <person name="Ro D.K."/>
            <person name="Chen X."/>
            <person name="Xiong X."/>
            <person name="Shang Y."/>
            <person name="Huang S."/>
            <person name="Zeng J."/>
        </authorList>
    </citation>
    <scope>NUCLEOTIDE SEQUENCE [LARGE SCALE GENOMIC DNA]</scope>
    <source>
        <strain evidence="14">cv. BLH2017</strain>
        <tissue evidence="13">Root</tissue>
    </source>
</reference>
<dbReference type="InterPro" id="IPR003959">
    <property type="entry name" value="ATPase_AAA_core"/>
</dbReference>
<comment type="function">
    <text evidence="8">Component of the origin recognition complex (ORC) that binds origins of replication. DNA-binding is ATP-dependent. The specific DNA sequences that define origins of replication have not been identified yet. ORC is required to assemble the pre-replication complex necessary to initiate DNA replication.</text>
</comment>
<keyword evidence="6" id="KW-0238">DNA-binding</keyword>
<evidence type="ECO:0000256" key="4">
    <source>
        <dbReference type="ARBA" id="ARBA00022741"/>
    </source>
</evidence>
<keyword evidence="7" id="KW-0539">Nucleus</keyword>
<dbReference type="GO" id="GO:0016887">
    <property type="term" value="F:ATP hydrolysis activity"/>
    <property type="evidence" value="ECO:0007669"/>
    <property type="project" value="InterPro"/>
</dbReference>
<comment type="subcellular location">
    <subcellularLocation>
        <location evidence="1">Nucleus</location>
    </subcellularLocation>
</comment>
<keyword evidence="14" id="KW-1185">Reference proteome</keyword>
<dbReference type="FunCoup" id="A0A200QUT3">
    <property type="interactions" value="383"/>
</dbReference>
<dbReference type="PANTHER" id="PTHR12087">
    <property type="entry name" value="ORIGIN RECOGNITION COMPLEX SUBUNIT 4"/>
    <property type="match status" value="1"/>
</dbReference>
<dbReference type="STRING" id="56857.A0A200QUT3"/>
<comment type="caution">
    <text evidence="13">The sequence shown here is derived from an EMBL/GenBank/DDBJ whole genome shotgun (WGS) entry which is preliminary data.</text>
</comment>
<dbReference type="InterPro" id="IPR032705">
    <property type="entry name" value="ORC4_C"/>
</dbReference>
<dbReference type="Gene3D" id="3.40.50.300">
    <property type="entry name" value="P-loop containing nucleotide triphosphate hydrolases"/>
    <property type="match status" value="1"/>
</dbReference>
<dbReference type="OrthoDB" id="343623at2759"/>
<dbReference type="OMA" id="ANYWISK"/>
<keyword evidence="13" id="KW-0808">Transferase</keyword>
<keyword evidence="4" id="KW-0547">Nucleotide-binding</keyword>
<evidence type="ECO:0000256" key="5">
    <source>
        <dbReference type="ARBA" id="ARBA00022840"/>
    </source>
</evidence>
<dbReference type="InterPro" id="IPR027417">
    <property type="entry name" value="P-loop_NTPase"/>
</dbReference>
<keyword evidence="3" id="KW-0235">DNA replication</keyword>
<evidence type="ECO:0000256" key="2">
    <source>
        <dbReference type="ARBA" id="ARBA00005334"/>
    </source>
</evidence>
<dbReference type="GO" id="GO:0006270">
    <property type="term" value="P:DNA replication initiation"/>
    <property type="evidence" value="ECO:0007669"/>
    <property type="project" value="TreeGrafter"/>
</dbReference>
<dbReference type="InterPro" id="IPR049625">
    <property type="entry name" value="Glyco_transf_61_cat"/>
</dbReference>
<accession>A0A200QUT3</accession>
<dbReference type="PANTHER" id="PTHR12087:SF0">
    <property type="entry name" value="ORIGIN RECOGNITION COMPLEX SUBUNIT 4"/>
    <property type="match status" value="1"/>
</dbReference>
<sequence>MGGENRAEKALILLRSRLCNPNFIFSAFSDSPDSNYSKLKFILSDSVTESCNNSILLLGPRGCGKIAVLELVLRDLQAEHPETISVVRLNGILHSDDNFALKEIARQLCLEHQLLFSKVASSDDNSQFMIAMLRECGLAHRTVIFVLDEFDLFTQGKQRLLYCLLDALQSVMSQAVVIGVSCRLDADQLLEKRVRSRFSHRKLLFLPPSKEDLQILLKRILSLPADSSFPHDYVVEFNEKIHNILADKRFTGILNTLSDADSSVNNLLSFLFRAICYMDMESGFLSLENFKTASLSIQRQPKLDSLQADCSLLELYILVCMKRLEVKKQNSYNFNSVMKEYKEIHDSYQTSDYCARNVCLRAFEHLLQRELISFVDVRGQNQSIEFRSVKLLVSYHEFDQGLKLNRSTLLLFIRNQGFLDFTDMERAHSPEISILNRKRGRLDSSFSMLLGWLDSFNDVAPREYNWYCCTTTTRGTQPKVPIWNRPVDTPNHSVLTPVICLIIGLTSFTVFKPSFSHLPISNLRLFKDAGLRMLMIEDSSSPTQRLNGEMKPTIEVADSKMKQEIKIPDNETKQEIRSSDNETKQEIKLVVDINEITTKQESFSDSINETKPKTNVAVIGMKQEVKIQDNNETQKETKVADIKMKNETKVGDMEMKQEIKAANSKMKQEMKLRAVCDVSDPRSDVCDIDGDIRIHGKSSTILFASSQNGILGRNESWRIKPYARKVDKAAMASVNELSVKSFDKNDEKTPHCTQNHTVPAIIFSVAGYSLNHFHDYADILVPLFLTSHQFHQEVQFLVTNARANYWISKYETILKHLSRYPIIDIDNENDVHCYRRVMVGLKFHKDLGIDPLKSPKGYSMKDFSQFLRNSYSLKTRSSAIKIRRGRKSKKPRLLIVSRKRSRKFTNEAEIANMAKSLGYEVIVEDPGISMNLSRFAQVVSSCDVMMGVHGAGLTNIVFLPTNAVLIQIIPLGGLEWFSRHDFGEPAKGMNLRYLEYKIREEESSLIEEYPLDHAVFRDPLSFAKQGWNALKSVYLDKQNVKLDVGRFRPTLLKALELLHR</sequence>
<protein>
    <recommendedName>
        <fullName evidence="9">Origin of replication complex subunit 4</fullName>
    </recommendedName>
</protein>
<evidence type="ECO:0000259" key="11">
    <source>
        <dbReference type="Pfam" id="PF04577"/>
    </source>
</evidence>
<dbReference type="FunFam" id="3.40.50.300:FF:001041">
    <property type="entry name" value="Origin of replication complex subunit 4"/>
    <property type="match status" value="1"/>
</dbReference>
<dbReference type="Pfam" id="PF04577">
    <property type="entry name" value="Glyco_transf_61"/>
    <property type="match status" value="1"/>
</dbReference>
<dbReference type="GO" id="GO:0003688">
    <property type="term" value="F:DNA replication origin binding"/>
    <property type="evidence" value="ECO:0007669"/>
    <property type="project" value="TreeGrafter"/>
</dbReference>
<evidence type="ECO:0000256" key="6">
    <source>
        <dbReference type="ARBA" id="ARBA00023125"/>
    </source>
</evidence>
<keyword evidence="5" id="KW-0067">ATP-binding</keyword>